<reference evidence="2 3" key="1">
    <citation type="submission" date="2012-02" db="EMBL/GenBank/DDBJ databases">
        <title>Improved High-Quality Draft sequence of Microvirga sp. WSM3557.</title>
        <authorList>
            <consortium name="US DOE Joint Genome Institute"/>
            <person name="Lucas S."/>
            <person name="Han J."/>
            <person name="Lapidus A."/>
            <person name="Cheng J.-F."/>
            <person name="Goodwin L."/>
            <person name="Pitluck S."/>
            <person name="Peters L."/>
            <person name="Zhang X."/>
            <person name="Detter J.C."/>
            <person name="Han C."/>
            <person name="Tapia R."/>
            <person name="Land M."/>
            <person name="Hauser L."/>
            <person name="Kyrpides N."/>
            <person name="Ivanova N."/>
            <person name="Pagani I."/>
            <person name="Brau L."/>
            <person name="Yates R."/>
            <person name="O'Hara G."/>
            <person name="Rui T."/>
            <person name="Howieson J."/>
            <person name="Reeve W."/>
            <person name="Woyke T."/>
        </authorList>
    </citation>
    <scope>NUCLEOTIDE SEQUENCE [LARGE SCALE GENOMIC DNA]</scope>
    <source>
        <strain evidence="2 3">WSM3557</strain>
    </source>
</reference>
<proteinExistence type="predicted"/>
<evidence type="ECO:0000313" key="2">
    <source>
        <dbReference type="EMBL" id="EIM24455.1"/>
    </source>
</evidence>
<dbReference type="Proteomes" id="UP000003947">
    <property type="component" value="Unassembled WGS sequence"/>
</dbReference>
<feature type="region of interest" description="Disordered" evidence="1">
    <location>
        <begin position="1"/>
        <end position="23"/>
    </location>
</feature>
<accession>I4YKG3</accession>
<name>I4YKG3_9HYPH</name>
<dbReference type="EMBL" id="JH660648">
    <property type="protein sequence ID" value="EIM24455.1"/>
    <property type="molecule type" value="Genomic_DNA"/>
</dbReference>
<organism evidence="2 3">
    <name type="scientific">Microvirga lotononidis</name>
    <dbReference type="NCBI Taxonomy" id="864069"/>
    <lineage>
        <taxon>Bacteria</taxon>
        <taxon>Pseudomonadati</taxon>
        <taxon>Pseudomonadota</taxon>
        <taxon>Alphaproteobacteria</taxon>
        <taxon>Hyphomicrobiales</taxon>
        <taxon>Methylobacteriaceae</taxon>
        <taxon>Microvirga</taxon>
    </lineage>
</organism>
<protein>
    <submittedName>
        <fullName evidence="2">Uncharacterized protein</fullName>
    </submittedName>
</protein>
<gene>
    <name evidence="2" type="ORF">MicloDRAFT_00069740</name>
</gene>
<dbReference type="AlphaFoldDB" id="I4YKG3"/>
<keyword evidence="3" id="KW-1185">Reference proteome</keyword>
<evidence type="ECO:0000313" key="3">
    <source>
        <dbReference type="Proteomes" id="UP000003947"/>
    </source>
</evidence>
<evidence type="ECO:0000256" key="1">
    <source>
        <dbReference type="SAM" id="MobiDB-lite"/>
    </source>
</evidence>
<dbReference type="HOGENOM" id="CLU_1823150_0_0_5"/>
<sequence>MPTARSSRRTDLPELSAAQKSRAELVSGSERTWAASLPEWTVLIRRGGKDRAPPKASLFHESRSARDIVARLEQNFTLLEGCSFEMWVKQRTVLGLQRGQEAVADKKPGHRGVDPGVTGKDVLLFRGFWSSPLNGPFRQIG</sequence>